<dbReference type="GO" id="GO:0003700">
    <property type="term" value="F:DNA-binding transcription factor activity"/>
    <property type="evidence" value="ECO:0007669"/>
    <property type="project" value="InterPro"/>
</dbReference>
<protein>
    <submittedName>
        <fullName evidence="7">AraC family transcriptional regulator</fullName>
    </submittedName>
</protein>
<dbReference type="PRINTS" id="PR00032">
    <property type="entry name" value="HTHARAC"/>
</dbReference>
<dbReference type="Pfam" id="PF17853">
    <property type="entry name" value="GGDEF_2"/>
    <property type="match status" value="1"/>
</dbReference>
<dbReference type="Pfam" id="PF12833">
    <property type="entry name" value="HTH_18"/>
    <property type="match status" value="1"/>
</dbReference>
<sequence length="748" mass="85056">MPRYLYRMLVFSLLLSAIPVISIGLISYYIASKDIEQKVNEGNVQILLQNQMRMEQILKNVEIGAVQYINSSLVSDGIYDNLQHDEFQTINNLSKGLYNLHSISGVADTRLINLEHRWMISNLGFTSSQEFANQDVLSQYASRKQNLFWLAETDNAVGGNKIRLVVKLPMIASSTVPKALLLIDISQDALLSNLEQNTQLGTIYVLNRDREPFLASSATNRVQPAILQRLQAAADPAGSFETDSLAVNYKISSYNGWSYVSIVSIDAITKESKKIALITLNGCIIIFIIIAFAAFFGTRRMYRPIGRLFRMMEQVGGESQDSRKQDEFTLIEERFSSLFSTRKQLQQQLHVQRGQVKEFFLLKLLMGQVTESEFSYKYETYGFGEKGKMMGVLALQIDTLEGTRFLDSDKELLLFAINNVVAELIPGDRILGTLLLDQSQVTLLLGDSDDPAELKSYFYQVAEQMKAKVSELLKIKISIGISRPFHKYTHAMDAYQEALEALKRRISLGNELLLSYEDTNTVHTNSVQPAASWNHLEESMISGLKAGDSAVAYDYYNQYASSILENSVSFNDFQIFNLQLIAKIYRLVQQQGGTLDGLVGSKSVVIKFMKLHTAEEIMTWFKTELLPPTVAFFQSRIDSQYINIAQQMVELIHEKYDQDITLESCAEQFRFHPVYLSRVFKKEVGTTFIDYLMNYRMNMAKIWLKDSDMKITEIAERLNYTNSTGFIRTFRKSTGMTPGQYREAHAKS</sequence>
<evidence type="ECO:0000256" key="3">
    <source>
        <dbReference type="ARBA" id="ARBA00023163"/>
    </source>
</evidence>
<feature type="transmembrane region" description="Helical" evidence="5">
    <location>
        <begin position="275"/>
        <end position="297"/>
    </location>
</feature>
<keyword evidence="8" id="KW-1185">Reference proteome</keyword>
<evidence type="ECO:0000313" key="7">
    <source>
        <dbReference type="EMBL" id="TBL71163.1"/>
    </source>
</evidence>
<evidence type="ECO:0000256" key="4">
    <source>
        <dbReference type="SAM" id="Coils"/>
    </source>
</evidence>
<comment type="caution">
    <text evidence="7">The sequence shown here is derived from an EMBL/GenBank/DDBJ whole genome shotgun (WGS) entry which is preliminary data.</text>
</comment>
<name>A0A4Q9DIU1_9BACL</name>
<organism evidence="7 8">
    <name type="scientific">Paenibacillus thalictri</name>
    <dbReference type="NCBI Taxonomy" id="2527873"/>
    <lineage>
        <taxon>Bacteria</taxon>
        <taxon>Bacillati</taxon>
        <taxon>Bacillota</taxon>
        <taxon>Bacilli</taxon>
        <taxon>Bacillales</taxon>
        <taxon>Paenibacillaceae</taxon>
        <taxon>Paenibacillus</taxon>
    </lineage>
</organism>
<dbReference type="OrthoDB" id="1975037at2"/>
<proteinExistence type="predicted"/>
<dbReference type="InterPro" id="IPR009057">
    <property type="entry name" value="Homeodomain-like_sf"/>
</dbReference>
<dbReference type="SUPFAM" id="SSF46689">
    <property type="entry name" value="Homeodomain-like"/>
    <property type="match status" value="2"/>
</dbReference>
<keyword evidence="5" id="KW-0812">Transmembrane</keyword>
<reference evidence="7 8" key="1">
    <citation type="submission" date="2019-02" db="EMBL/GenBank/DDBJ databases">
        <title>Paenibacillus sp. nov., isolated from surface-sterilized tissue of Thalictrum simplex L.</title>
        <authorList>
            <person name="Tuo L."/>
        </authorList>
    </citation>
    <scope>NUCLEOTIDE SEQUENCE [LARGE SCALE GENOMIC DNA]</scope>
    <source>
        <strain evidence="7 8">N2SHLJ1</strain>
    </source>
</reference>
<keyword evidence="1" id="KW-0805">Transcription regulation</keyword>
<gene>
    <name evidence="7" type="ORF">EYB31_30750</name>
</gene>
<dbReference type="PANTHER" id="PTHR43280:SF10">
    <property type="entry name" value="REGULATORY PROTEIN POCR"/>
    <property type="match status" value="1"/>
</dbReference>
<evidence type="ECO:0000259" key="6">
    <source>
        <dbReference type="PROSITE" id="PS01124"/>
    </source>
</evidence>
<evidence type="ECO:0000256" key="5">
    <source>
        <dbReference type="SAM" id="Phobius"/>
    </source>
</evidence>
<feature type="transmembrane region" description="Helical" evidence="5">
    <location>
        <begin position="9"/>
        <end position="31"/>
    </location>
</feature>
<dbReference type="Proteomes" id="UP000293142">
    <property type="component" value="Unassembled WGS sequence"/>
</dbReference>
<accession>A0A4Q9DIU1</accession>
<dbReference type="InterPro" id="IPR018060">
    <property type="entry name" value="HTH_AraC"/>
</dbReference>
<dbReference type="GO" id="GO:0043565">
    <property type="term" value="F:sequence-specific DNA binding"/>
    <property type="evidence" value="ECO:0007669"/>
    <property type="project" value="InterPro"/>
</dbReference>
<keyword evidence="4" id="KW-0175">Coiled coil</keyword>
<keyword evidence="5" id="KW-1133">Transmembrane helix</keyword>
<evidence type="ECO:0000256" key="1">
    <source>
        <dbReference type="ARBA" id="ARBA00023015"/>
    </source>
</evidence>
<dbReference type="InterPro" id="IPR018062">
    <property type="entry name" value="HTH_AraC-typ_CS"/>
</dbReference>
<dbReference type="EMBL" id="SIRE01000027">
    <property type="protein sequence ID" value="TBL71163.1"/>
    <property type="molecule type" value="Genomic_DNA"/>
</dbReference>
<dbReference type="SMART" id="SM00342">
    <property type="entry name" value="HTH_ARAC"/>
    <property type="match status" value="1"/>
</dbReference>
<dbReference type="AlphaFoldDB" id="A0A4Q9DIU1"/>
<dbReference type="InterPro" id="IPR020449">
    <property type="entry name" value="Tscrpt_reg_AraC-type_HTH"/>
</dbReference>
<keyword evidence="2" id="KW-0238">DNA-binding</keyword>
<keyword evidence="3" id="KW-0804">Transcription</keyword>
<dbReference type="PANTHER" id="PTHR43280">
    <property type="entry name" value="ARAC-FAMILY TRANSCRIPTIONAL REGULATOR"/>
    <property type="match status" value="1"/>
</dbReference>
<feature type="domain" description="HTH araC/xylS-type" evidence="6">
    <location>
        <begin position="646"/>
        <end position="744"/>
    </location>
</feature>
<feature type="coiled-coil region" evidence="4">
    <location>
        <begin position="485"/>
        <end position="512"/>
    </location>
</feature>
<dbReference type="PROSITE" id="PS01124">
    <property type="entry name" value="HTH_ARAC_FAMILY_2"/>
    <property type="match status" value="1"/>
</dbReference>
<evidence type="ECO:0000256" key="2">
    <source>
        <dbReference type="ARBA" id="ARBA00023125"/>
    </source>
</evidence>
<dbReference type="PROSITE" id="PS00041">
    <property type="entry name" value="HTH_ARAC_FAMILY_1"/>
    <property type="match status" value="1"/>
</dbReference>
<dbReference type="Gene3D" id="1.10.10.60">
    <property type="entry name" value="Homeodomain-like"/>
    <property type="match status" value="2"/>
</dbReference>
<dbReference type="RefSeq" id="WP_131017342.1">
    <property type="nucleotide sequence ID" value="NZ_SIRE01000027.1"/>
</dbReference>
<evidence type="ECO:0000313" key="8">
    <source>
        <dbReference type="Proteomes" id="UP000293142"/>
    </source>
</evidence>
<keyword evidence="5" id="KW-0472">Membrane</keyword>
<dbReference type="InterPro" id="IPR041522">
    <property type="entry name" value="CdaR_GGDEF"/>
</dbReference>